<dbReference type="InterPro" id="IPR001810">
    <property type="entry name" value="F-box_dom"/>
</dbReference>
<proteinExistence type="predicted"/>
<sequence>MNSDCLIEKLFARLNIQDISELGTDAIEEFFYGINMEEILKLSTTNTRFNEVYKRESFWKKKVLLDYGVKKKCRGTWEETAKLLCDSNMINLGKEWINGQTYRDLFKQALENNGLFERILTKERFDEQNYDEESLRNDGLFELTLNKYYISRSFVYVYPEEMENAYPDFVVGLENVPIEHIALHLGYTINDLKDFGIGSMETSIVQYVKKVTTRELSVIIHAVEVAKRIYEQDWQNEINELQGGDLKTSKEIESLIDPIRYVIFYSSQSLKTLNAIKL</sequence>
<accession>A0A481Z9Y3</accession>
<reference evidence="2" key="1">
    <citation type="journal article" date="2019" name="MBio">
        <title>Virus Genomes from Deep Sea Sediments Expand the Ocean Megavirome and Support Independent Origins of Viral Gigantism.</title>
        <authorList>
            <person name="Backstrom D."/>
            <person name="Yutin N."/>
            <person name="Jorgensen S.L."/>
            <person name="Dharamshi J."/>
            <person name="Homa F."/>
            <person name="Zaremba-Niedwiedzka K."/>
            <person name="Spang A."/>
            <person name="Wolf Y.I."/>
            <person name="Koonin E.V."/>
            <person name="Ettema T.J."/>
        </authorList>
    </citation>
    <scope>NUCLEOTIDE SEQUENCE</scope>
</reference>
<feature type="domain" description="F-box" evidence="1">
    <location>
        <begin position="16"/>
        <end position="62"/>
    </location>
</feature>
<dbReference type="PROSITE" id="PS50181">
    <property type="entry name" value="FBOX"/>
    <property type="match status" value="1"/>
</dbReference>
<evidence type="ECO:0000259" key="1">
    <source>
        <dbReference type="PROSITE" id="PS50181"/>
    </source>
</evidence>
<protein>
    <submittedName>
        <fullName evidence="2">F-box-like family protein</fullName>
    </submittedName>
</protein>
<evidence type="ECO:0000313" key="2">
    <source>
        <dbReference type="EMBL" id="QBK92733.1"/>
    </source>
</evidence>
<name>A0A481Z9Y3_9VIRU</name>
<organism evidence="2">
    <name type="scientific">Pithovirus LCPAC401</name>
    <dbReference type="NCBI Taxonomy" id="2506595"/>
    <lineage>
        <taxon>Viruses</taxon>
        <taxon>Pithoviruses</taxon>
    </lineage>
</organism>
<dbReference type="EMBL" id="MK500581">
    <property type="protein sequence ID" value="QBK92733.1"/>
    <property type="molecule type" value="Genomic_DNA"/>
</dbReference>
<gene>
    <name evidence="2" type="ORF">LCPAC401_03710</name>
</gene>